<evidence type="ECO:0000259" key="1">
    <source>
        <dbReference type="PROSITE" id="PS51742"/>
    </source>
</evidence>
<organism evidence="2 4">
    <name type="scientific">Caldimonas thermodepolymerans</name>
    <dbReference type="NCBI Taxonomy" id="215580"/>
    <lineage>
        <taxon>Bacteria</taxon>
        <taxon>Pseudomonadati</taxon>
        <taxon>Pseudomonadota</taxon>
        <taxon>Betaproteobacteria</taxon>
        <taxon>Burkholderiales</taxon>
        <taxon>Sphaerotilaceae</taxon>
        <taxon>Caldimonas</taxon>
    </lineage>
</organism>
<proteinExistence type="predicted"/>
<evidence type="ECO:0000313" key="3">
    <source>
        <dbReference type="EMBL" id="TCP06274.1"/>
    </source>
</evidence>
<protein>
    <submittedName>
        <fullName evidence="2">DUF296 domain-containing protein</fullName>
    </submittedName>
</protein>
<dbReference type="OrthoDB" id="552202at2"/>
<gene>
    <name evidence="2" type="ORF">C1702_02505</name>
    <name evidence="3" type="ORF">EV676_107145</name>
</gene>
<accession>A0A2S5T8Q7</accession>
<dbReference type="EMBL" id="SLXF01000007">
    <property type="protein sequence ID" value="TCP06274.1"/>
    <property type="molecule type" value="Genomic_DNA"/>
</dbReference>
<dbReference type="AlphaFoldDB" id="A0A2S5T8Q7"/>
<dbReference type="InterPro" id="IPR005175">
    <property type="entry name" value="PPC_dom"/>
</dbReference>
<dbReference type="Pfam" id="PF03479">
    <property type="entry name" value="PCC"/>
    <property type="match status" value="1"/>
</dbReference>
<reference evidence="3 5" key="2">
    <citation type="submission" date="2019-03" db="EMBL/GenBank/DDBJ databases">
        <title>Genomic Encyclopedia of Type Strains, Phase IV (KMG-IV): sequencing the most valuable type-strain genomes for metagenomic binning, comparative biology and taxonomic classification.</title>
        <authorList>
            <person name="Goeker M."/>
        </authorList>
    </citation>
    <scope>NUCLEOTIDE SEQUENCE [LARGE SCALE GENOMIC DNA]</scope>
    <source>
        <strain evidence="3 5">DSM 15264</strain>
    </source>
</reference>
<evidence type="ECO:0000313" key="4">
    <source>
        <dbReference type="Proteomes" id="UP000239406"/>
    </source>
</evidence>
<sequence>METLPLRLSPGQDLRRALEAALAVEGARAAFVLSGIGSLSGAQLRLAGRERPDTFEGPIEVLTLAGSLSDRESHLHATIALADGRVIGGHVAPGCTVRTTAEVLLGLLPEWEFRRMMDHATGHPELVIRRQPPAATGGEQP</sequence>
<dbReference type="Proteomes" id="UP000294772">
    <property type="component" value="Unassembled WGS sequence"/>
</dbReference>
<name>A0A2S5T8Q7_9BURK</name>
<dbReference type="PANTHER" id="PTHR34988">
    <property type="entry name" value="PROTEIN, PUTATIVE-RELATED"/>
    <property type="match status" value="1"/>
</dbReference>
<keyword evidence="4" id="KW-1185">Reference proteome</keyword>
<reference evidence="2 4" key="1">
    <citation type="submission" date="2018-02" db="EMBL/GenBank/DDBJ databases">
        <title>Reclassifiation of [Polyangium] brachysporum DSM 7029 as Guopingzhaonella breviflexa gen. nov., sp. nov., a member of the family Comamonadaceae.</title>
        <authorList>
            <person name="Tang B."/>
        </authorList>
    </citation>
    <scope>NUCLEOTIDE SEQUENCE [LARGE SCALE GENOMIC DNA]</scope>
    <source>
        <strain evidence="2 4">DSM 15344</strain>
    </source>
</reference>
<feature type="domain" description="PPC" evidence="1">
    <location>
        <begin position="1"/>
        <end position="129"/>
    </location>
</feature>
<dbReference type="SUPFAM" id="SSF117856">
    <property type="entry name" value="AF0104/ALDC/Ptd012-like"/>
    <property type="match status" value="1"/>
</dbReference>
<dbReference type="PANTHER" id="PTHR34988:SF1">
    <property type="entry name" value="DNA-BINDING PROTEIN"/>
    <property type="match status" value="1"/>
</dbReference>
<evidence type="ECO:0000313" key="2">
    <source>
        <dbReference type="EMBL" id="PPE71312.1"/>
    </source>
</evidence>
<dbReference type="EMBL" id="PSNY01000002">
    <property type="protein sequence ID" value="PPE71312.1"/>
    <property type="molecule type" value="Genomic_DNA"/>
</dbReference>
<dbReference type="Proteomes" id="UP000239406">
    <property type="component" value="Unassembled WGS sequence"/>
</dbReference>
<dbReference type="PROSITE" id="PS51742">
    <property type="entry name" value="PPC"/>
    <property type="match status" value="1"/>
</dbReference>
<dbReference type="CDD" id="cd11378">
    <property type="entry name" value="DUF296"/>
    <property type="match status" value="1"/>
</dbReference>
<comment type="caution">
    <text evidence="2">The sequence shown here is derived from an EMBL/GenBank/DDBJ whole genome shotgun (WGS) entry which is preliminary data.</text>
</comment>
<evidence type="ECO:0000313" key="5">
    <source>
        <dbReference type="Proteomes" id="UP000294772"/>
    </source>
</evidence>
<dbReference type="Gene3D" id="3.30.1330.80">
    <property type="entry name" value="Hypothetical protein, similar to alpha- acetolactate decarboxylase, domain 2"/>
    <property type="match status" value="1"/>
</dbReference>
<dbReference type="RefSeq" id="WP_104356102.1">
    <property type="nucleotide sequence ID" value="NZ_CP064338.1"/>
</dbReference>